<feature type="compositionally biased region" description="Pro residues" evidence="1">
    <location>
        <begin position="123"/>
        <end position="137"/>
    </location>
</feature>
<gene>
    <name evidence="3" type="ORF">H2200_000546</name>
</gene>
<dbReference type="Proteomes" id="UP001172673">
    <property type="component" value="Unassembled WGS sequence"/>
</dbReference>
<feature type="region of interest" description="Disordered" evidence="1">
    <location>
        <begin position="59"/>
        <end position="211"/>
    </location>
</feature>
<keyword evidence="2" id="KW-0812">Transmembrane</keyword>
<evidence type="ECO:0000256" key="1">
    <source>
        <dbReference type="SAM" id="MobiDB-lite"/>
    </source>
</evidence>
<feature type="transmembrane region" description="Helical" evidence="2">
    <location>
        <begin position="29"/>
        <end position="51"/>
    </location>
</feature>
<feature type="compositionally biased region" description="Basic and acidic residues" evidence="1">
    <location>
        <begin position="246"/>
        <end position="261"/>
    </location>
</feature>
<evidence type="ECO:0000313" key="4">
    <source>
        <dbReference type="Proteomes" id="UP001172673"/>
    </source>
</evidence>
<keyword evidence="4" id="KW-1185">Reference proteome</keyword>
<dbReference type="AlphaFoldDB" id="A0AA39CQF5"/>
<dbReference type="EMBL" id="JAPDRK010000001">
    <property type="protein sequence ID" value="KAJ9616827.1"/>
    <property type="molecule type" value="Genomic_DNA"/>
</dbReference>
<feature type="compositionally biased region" description="Low complexity" evidence="1">
    <location>
        <begin position="347"/>
        <end position="368"/>
    </location>
</feature>
<name>A0AA39CQF5_9EURO</name>
<reference evidence="3" key="1">
    <citation type="submission" date="2022-10" db="EMBL/GenBank/DDBJ databases">
        <title>Culturing micro-colonial fungi from biological soil crusts in the Mojave desert and describing Neophaeococcomyces mojavensis, and introducing the new genera and species Taxawa tesnikishii.</title>
        <authorList>
            <person name="Kurbessoian T."/>
            <person name="Stajich J.E."/>
        </authorList>
    </citation>
    <scope>NUCLEOTIDE SEQUENCE</scope>
    <source>
        <strain evidence="3">TK_41</strain>
    </source>
</reference>
<keyword evidence="2" id="KW-1133">Transmembrane helix</keyword>
<feature type="compositionally biased region" description="Gly residues" evidence="1">
    <location>
        <begin position="113"/>
        <end position="122"/>
    </location>
</feature>
<feature type="region of interest" description="Disordered" evidence="1">
    <location>
        <begin position="1"/>
        <end position="20"/>
    </location>
</feature>
<feature type="compositionally biased region" description="Polar residues" evidence="1">
    <location>
        <begin position="193"/>
        <end position="211"/>
    </location>
</feature>
<protein>
    <recommendedName>
        <fullName evidence="5">Peroxin 22-like protein</fullName>
    </recommendedName>
</protein>
<organism evidence="3 4">
    <name type="scientific">Cladophialophora chaetospira</name>
    <dbReference type="NCBI Taxonomy" id="386627"/>
    <lineage>
        <taxon>Eukaryota</taxon>
        <taxon>Fungi</taxon>
        <taxon>Dikarya</taxon>
        <taxon>Ascomycota</taxon>
        <taxon>Pezizomycotina</taxon>
        <taxon>Eurotiomycetes</taxon>
        <taxon>Chaetothyriomycetidae</taxon>
        <taxon>Chaetothyriales</taxon>
        <taxon>Herpotrichiellaceae</taxon>
        <taxon>Cladophialophora</taxon>
    </lineage>
</organism>
<feature type="region of interest" description="Disordered" evidence="1">
    <location>
        <begin position="347"/>
        <end position="397"/>
    </location>
</feature>
<feature type="region of interest" description="Disordered" evidence="1">
    <location>
        <begin position="239"/>
        <end position="261"/>
    </location>
</feature>
<proteinExistence type="predicted"/>
<feature type="compositionally biased region" description="Gly residues" evidence="1">
    <location>
        <begin position="93"/>
        <end position="104"/>
    </location>
</feature>
<feature type="compositionally biased region" description="Gly residues" evidence="1">
    <location>
        <begin position="138"/>
        <end position="150"/>
    </location>
</feature>
<feature type="compositionally biased region" description="Polar residues" evidence="1">
    <location>
        <begin position="167"/>
        <end position="179"/>
    </location>
</feature>
<accession>A0AA39CQF5</accession>
<evidence type="ECO:0008006" key="5">
    <source>
        <dbReference type="Google" id="ProtNLM"/>
    </source>
</evidence>
<sequence>MSYSYTVTERKRKTTSSGGYGYSGSRTTFGYWLPLALTVTAATIGLAAWVWGERRDDEYGSSEDEHYQGQGGATAAGYASMSGALPSGPPPSGGGFQGPSGGPQGDFLPGPQQPGGFGGGFQGPPPPGGFQGPPPSGGFPGGPSPGGFQGGPPPPGYRGTEEEWRSTARSTAVDSQQETGLVARMSSALGFGRSTTPSGDRSVSQTQNQTQSYDWTNKPFASATAAAGAVVGAAISTLSGGGGEGYEDHERWSEEADHRDNDRQIKQGIKRRGTADEFFSGSVELPRSASIVNRKRKTVAVVVSAVGDADGDVGDHASILSHLPEYINPETTRIFVLIYAPDLKAHPLSSSSPPSQSRPSQSMASSFSNISQTDAHTPAVTPGDFPGSDGILNQVDPRPIDESSSLFKTLYNQAISIVDRDTMILPYTSPSGHKHILRSLAPEVVYIQESLCGRDGEIVSDLSGWVRQTVIVIGDEGGHGGLVDTDDEGSAVGGYKRGEKWWQKEERTGVGRKVAVVESLKIGEDWERRINEKD</sequence>
<keyword evidence="2" id="KW-0472">Membrane</keyword>
<evidence type="ECO:0000256" key="2">
    <source>
        <dbReference type="SAM" id="Phobius"/>
    </source>
</evidence>
<evidence type="ECO:0000313" key="3">
    <source>
        <dbReference type="EMBL" id="KAJ9616827.1"/>
    </source>
</evidence>
<comment type="caution">
    <text evidence="3">The sequence shown here is derived from an EMBL/GenBank/DDBJ whole genome shotgun (WGS) entry which is preliminary data.</text>
</comment>